<evidence type="ECO:0000313" key="15">
    <source>
        <dbReference type="Proteomes" id="UP000886889"/>
    </source>
</evidence>
<evidence type="ECO:0000256" key="9">
    <source>
        <dbReference type="ARBA" id="ARBA00022989"/>
    </source>
</evidence>
<dbReference type="GO" id="GO:0006811">
    <property type="term" value="P:monoatomic ion transport"/>
    <property type="evidence" value="ECO:0007669"/>
    <property type="project" value="UniProtKB-KW"/>
</dbReference>
<evidence type="ECO:0000256" key="4">
    <source>
        <dbReference type="ARBA" id="ARBA00020268"/>
    </source>
</evidence>
<organism evidence="14 15">
    <name type="scientific">Candidatus Merdiplasma excrementigallinarum</name>
    <dbReference type="NCBI Taxonomy" id="2840864"/>
    <lineage>
        <taxon>Bacteria</taxon>
        <taxon>Bacillati</taxon>
        <taxon>Bacillota</taxon>
        <taxon>Clostridia</taxon>
        <taxon>Lachnospirales</taxon>
        <taxon>Lachnospiraceae</taxon>
        <taxon>Lachnospiraceae incertae sedis</taxon>
        <taxon>Candidatus Merdiplasma</taxon>
    </lineage>
</organism>
<keyword evidence="8 13" id="KW-0812">Transmembrane</keyword>
<evidence type="ECO:0000256" key="12">
    <source>
        <dbReference type="ARBA" id="ARBA00031636"/>
    </source>
</evidence>
<dbReference type="AlphaFoldDB" id="A0A9D1T8S3"/>
<evidence type="ECO:0000256" key="13">
    <source>
        <dbReference type="SAM" id="Phobius"/>
    </source>
</evidence>
<dbReference type="GO" id="GO:0005886">
    <property type="term" value="C:plasma membrane"/>
    <property type="evidence" value="ECO:0007669"/>
    <property type="project" value="UniProtKB-SubCell"/>
</dbReference>
<name>A0A9D1T8S3_9FIRM</name>
<feature type="transmembrane region" description="Helical" evidence="13">
    <location>
        <begin position="200"/>
        <end position="222"/>
    </location>
</feature>
<dbReference type="EMBL" id="DVOS01000058">
    <property type="protein sequence ID" value="HIV23665.1"/>
    <property type="molecule type" value="Genomic_DNA"/>
</dbReference>
<dbReference type="NCBIfam" id="TIGR00797">
    <property type="entry name" value="matE"/>
    <property type="match status" value="1"/>
</dbReference>
<evidence type="ECO:0000256" key="1">
    <source>
        <dbReference type="ARBA" id="ARBA00003408"/>
    </source>
</evidence>
<dbReference type="PANTHER" id="PTHR43298">
    <property type="entry name" value="MULTIDRUG RESISTANCE PROTEIN NORM-RELATED"/>
    <property type="match status" value="1"/>
</dbReference>
<dbReference type="InterPro" id="IPR002528">
    <property type="entry name" value="MATE_fam"/>
</dbReference>
<dbReference type="Pfam" id="PF01554">
    <property type="entry name" value="MatE"/>
    <property type="match status" value="2"/>
</dbReference>
<feature type="transmembrane region" description="Helical" evidence="13">
    <location>
        <begin position="138"/>
        <end position="162"/>
    </location>
</feature>
<evidence type="ECO:0000256" key="11">
    <source>
        <dbReference type="ARBA" id="ARBA00023136"/>
    </source>
</evidence>
<dbReference type="InterPro" id="IPR050222">
    <property type="entry name" value="MATE_MdtK"/>
</dbReference>
<comment type="similarity">
    <text evidence="3">Belongs to the multi antimicrobial extrusion (MATE) (TC 2.A.66.1) family.</text>
</comment>
<evidence type="ECO:0000256" key="10">
    <source>
        <dbReference type="ARBA" id="ARBA00023065"/>
    </source>
</evidence>
<reference evidence="14" key="2">
    <citation type="journal article" date="2021" name="PeerJ">
        <title>Extensive microbial diversity within the chicken gut microbiome revealed by metagenomics and culture.</title>
        <authorList>
            <person name="Gilroy R."/>
            <person name="Ravi A."/>
            <person name="Getino M."/>
            <person name="Pursley I."/>
            <person name="Horton D.L."/>
            <person name="Alikhan N.F."/>
            <person name="Baker D."/>
            <person name="Gharbi K."/>
            <person name="Hall N."/>
            <person name="Watson M."/>
            <person name="Adriaenssens E.M."/>
            <person name="Foster-Nyarko E."/>
            <person name="Jarju S."/>
            <person name="Secka A."/>
            <person name="Antonio M."/>
            <person name="Oren A."/>
            <person name="Chaudhuri R.R."/>
            <person name="La Ragione R."/>
            <person name="Hildebrand F."/>
            <person name="Pallen M.J."/>
        </authorList>
    </citation>
    <scope>NUCLEOTIDE SEQUENCE</scope>
    <source>
        <strain evidence="14">ChiBcec6-7307</strain>
    </source>
</reference>
<comment type="function">
    <text evidence="1">Multidrug efflux pump.</text>
</comment>
<feature type="transmembrane region" description="Helical" evidence="13">
    <location>
        <begin position="430"/>
        <end position="449"/>
    </location>
</feature>
<feature type="transmembrane region" description="Helical" evidence="13">
    <location>
        <begin position="98"/>
        <end position="118"/>
    </location>
</feature>
<feature type="transmembrane region" description="Helical" evidence="13">
    <location>
        <begin position="401"/>
        <end position="418"/>
    </location>
</feature>
<dbReference type="Proteomes" id="UP000886889">
    <property type="component" value="Unassembled WGS sequence"/>
</dbReference>
<keyword evidence="10" id="KW-0406">Ion transport</keyword>
<accession>A0A9D1T8S3</accession>
<dbReference type="GO" id="GO:0015297">
    <property type="term" value="F:antiporter activity"/>
    <property type="evidence" value="ECO:0007669"/>
    <property type="project" value="UniProtKB-KW"/>
</dbReference>
<evidence type="ECO:0000256" key="2">
    <source>
        <dbReference type="ARBA" id="ARBA00004651"/>
    </source>
</evidence>
<keyword evidence="7" id="KW-1003">Cell membrane</keyword>
<feature type="transmembrane region" description="Helical" evidence="13">
    <location>
        <begin position="44"/>
        <end position="64"/>
    </location>
</feature>
<feature type="transmembrane region" description="Helical" evidence="13">
    <location>
        <begin position="174"/>
        <end position="194"/>
    </location>
</feature>
<evidence type="ECO:0000256" key="5">
    <source>
        <dbReference type="ARBA" id="ARBA00022448"/>
    </source>
</evidence>
<dbReference type="PANTHER" id="PTHR43298:SF2">
    <property type="entry name" value="FMN_FAD EXPORTER YEEO-RELATED"/>
    <property type="match status" value="1"/>
</dbReference>
<comment type="subcellular location">
    <subcellularLocation>
        <location evidence="2">Cell membrane</location>
        <topology evidence="2">Multi-pass membrane protein</topology>
    </subcellularLocation>
</comment>
<evidence type="ECO:0000256" key="6">
    <source>
        <dbReference type="ARBA" id="ARBA00022449"/>
    </source>
</evidence>
<keyword evidence="11 13" id="KW-0472">Membrane</keyword>
<gene>
    <name evidence="14" type="ORF">IAC80_06965</name>
</gene>
<feature type="transmembrane region" description="Helical" evidence="13">
    <location>
        <begin position="332"/>
        <end position="353"/>
    </location>
</feature>
<feature type="transmembrane region" description="Helical" evidence="13">
    <location>
        <begin position="365"/>
        <end position="389"/>
    </location>
</feature>
<evidence type="ECO:0000256" key="7">
    <source>
        <dbReference type="ARBA" id="ARBA00022475"/>
    </source>
</evidence>
<evidence type="ECO:0000256" key="3">
    <source>
        <dbReference type="ARBA" id="ARBA00010199"/>
    </source>
</evidence>
<reference evidence="14" key="1">
    <citation type="submission" date="2020-10" db="EMBL/GenBank/DDBJ databases">
        <authorList>
            <person name="Gilroy R."/>
        </authorList>
    </citation>
    <scope>NUCLEOTIDE SEQUENCE</scope>
    <source>
        <strain evidence="14">ChiBcec6-7307</strain>
    </source>
</reference>
<protein>
    <recommendedName>
        <fullName evidence="4">Probable multidrug resistance protein NorM</fullName>
    </recommendedName>
    <alternativeName>
        <fullName evidence="12">Multidrug-efflux transporter</fullName>
    </alternativeName>
</protein>
<dbReference type="PIRSF" id="PIRSF006603">
    <property type="entry name" value="DinF"/>
    <property type="match status" value="1"/>
</dbReference>
<keyword evidence="9 13" id="KW-1133">Transmembrane helix</keyword>
<proteinExistence type="inferred from homology"/>
<dbReference type="CDD" id="cd13140">
    <property type="entry name" value="MATE_like_1"/>
    <property type="match status" value="1"/>
</dbReference>
<evidence type="ECO:0000313" key="14">
    <source>
        <dbReference type="EMBL" id="HIV23665.1"/>
    </source>
</evidence>
<keyword evidence="6" id="KW-0050">Antiport</keyword>
<evidence type="ECO:0000256" key="8">
    <source>
        <dbReference type="ARBA" id="ARBA00022692"/>
    </source>
</evidence>
<comment type="caution">
    <text evidence="14">The sequence shown here is derived from an EMBL/GenBank/DDBJ whole genome shotgun (WGS) entry which is preliminary data.</text>
</comment>
<sequence length="463" mass="49485">MSEKRPSGDLTEGPIFKVLSRLALPIMASSFLSTAYNITDMAWIGMLGADAVAGVGVGGMYSWLSQGLSALTRMGGQVYVAQSLGRGQRREAGHYARAAVQMVIGFGLLFGLISLLFTGPLVGFFGIEDAVTVGYARVYMKITCGLILFSYINYTLTGLFTAQGDSKTPLKANALGLLVNMVFDPVLILGVGPFPRMEVAGAAVATVGAQAVVMLVMVWEIIKPVKKEKAERPNVLRGAGLFRPSPAGYYRDVLRMGVPTALQTSVYCLISMVLTRMVAVFGSGAVAVQRVGGQIESICWNAAEGFGTAMNAFVGQNFGAAKTGRMRTGYRISLMMVLSLGTAVTLAFLLFPVPISRLFFHETDVIAISAGYLMIVGLSEPFMAVELMSEGAIAGLGKTKLCSAISVTLTGMRIPLAWLLGGTALGLNGIWWALTLSSVCKGIVFYFTFRRECVRSERMLRGK</sequence>
<keyword evidence="5" id="KW-0813">Transport</keyword>
<dbReference type="InterPro" id="IPR048279">
    <property type="entry name" value="MdtK-like"/>
</dbReference>
<dbReference type="GO" id="GO:0042910">
    <property type="term" value="F:xenobiotic transmembrane transporter activity"/>
    <property type="evidence" value="ECO:0007669"/>
    <property type="project" value="InterPro"/>
</dbReference>